<dbReference type="InterPro" id="IPR005330">
    <property type="entry name" value="MHYT_dom"/>
</dbReference>
<name>A0AA41U699_9MICO</name>
<dbReference type="PANTHER" id="PTHR35152">
    <property type="entry name" value="DOMAIN SIGNALLING PROTEIN, PUTATIVE (AFU_ORTHOLOGUE AFUA_5G11310)-RELATED"/>
    <property type="match status" value="1"/>
</dbReference>
<feature type="transmembrane region" description="Helical" evidence="1">
    <location>
        <begin position="218"/>
        <end position="240"/>
    </location>
</feature>
<dbReference type="PANTHER" id="PTHR35152:SF1">
    <property type="entry name" value="DOMAIN SIGNALLING PROTEIN, PUTATIVE (AFU_ORTHOLOGUE AFUA_5G11310)-RELATED"/>
    <property type="match status" value="1"/>
</dbReference>
<feature type="transmembrane region" description="Helical" evidence="1">
    <location>
        <begin position="142"/>
        <end position="164"/>
    </location>
</feature>
<protein>
    <recommendedName>
        <fullName evidence="2">MHYT domain-containing protein</fullName>
    </recommendedName>
</protein>
<keyword evidence="1" id="KW-0472">Membrane</keyword>
<feature type="transmembrane region" description="Helical" evidence="1">
    <location>
        <begin position="171"/>
        <end position="190"/>
    </location>
</feature>
<dbReference type="GO" id="GO:0016020">
    <property type="term" value="C:membrane"/>
    <property type="evidence" value="ECO:0007669"/>
    <property type="project" value="UniProtKB-UniRule"/>
</dbReference>
<evidence type="ECO:0000313" key="3">
    <source>
        <dbReference type="EMBL" id="MCF4120226.1"/>
    </source>
</evidence>
<dbReference type="Proteomes" id="UP001165405">
    <property type="component" value="Unassembled WGS sequence"/>
</dbReference>
<evidence type="ECO:0000256" key="1">
    <source>
        <dbReference type="PROSITE-ProRule" id="PRU00244"/>
    </source>
</evidence>
<comment type="caution">
    <text evidence="3">The sequence shown here is derived from an EMBL/GenBank/DDBJ whole genome shotgun (WGS) entry which is preliminary data.</text>
</comment>
<gene>
    <name evidence="3" type="ORF">L1785_04460</name>
</gene>
<keyword evidence="4" id="KW-1185">Reference proteome</keyword>
<evidence type="ECO:0000259" key="2">
    <source>
        <dbReference type="PROSITE" id="PS50924"/>
    </source>
</evidence>
<feature type="transmembrane region" description="Helical" evidence="1">
    <location>
        <begin position="42"/>
        <end position="70"/>
    </location>
</feature>
<keyword evidence="1" id="KW-0812">Transmembrane</keyword>
<feature type="transmembrane region" description="Helical" evidence="1">
    <location>
        <begin position="6"/>
        <end position="30"/>
    </location>
</feature>
<dbReference type="PROSITE" id="PS50924">
    <property type="entry name" value="MHYT"/>
    <property type="match status" value="1"/>
</dbReference>
<dbReference type="AlphaFoldDB" id="A0AA41U699"/>
<dbReference type="Pfam" id="PF03707">
    <property type="entry name" value="MHYT"/>
    <property type="match status" value="2"/>
</dbReference>
<feature type="domain" description="MHYT" evidence="2">
    <location>
        <begin position="7"/>
        <end position="199"/>
    </location>
</feature>
<proteinExistence type="predicted"/>
<dbReference type="EMBL" id="JAKGSG010000018">
    <property type="protein sequence ID" value="MCF4120226.1"/>
    <property type="molecule type" value="Genomic_DNA"/>
</dbReference>
<accession>A0AA41U699</accession>
<sequence length="272" mass="28044">MIDQFANGYITPALSFLLSCIGCAAGLSATARAHISTGRARIGWLLVGAFAIGGTGIWVMHFVAMLGVAVEGAVIRYDLTNTILSALLAVFVVGIGLFVVDRSGGRLGPLLVGGVIAGLGVAGMHYLGMDAMHIGLGVGVEYAPGLVVLSVAIAVVAATLGLWLATNVRGVFSGIGASLVMAVAVSGMHYTGMSAMSTHRVGNGPIPPSTLGVSPDELIIPLIVGTTAATLLVMLVIMVLPSAREIQQQAKFDEWRARNRAMVEQPVKSKLL</sequence>
<keyword evidence="1" id="KW-1133">Transmembrane helix</keyword>
<evidence type="ECO:0000313" key="4">
    <source>
        <dbReference type="Proteomes" id="UP001165405"/>
    </source>
</evidence>
<reference evidence="3" key="1">
    <citation type="submission" date="2022-01" db="EMBL/GenBank/DDBJ databases">
        <title>Antribacter sp. nov., isolated from Guizhou of China.</title>
        <authorList>
            <person name="Chengliang C."/>
            <person name="Ya Z."/>
        </authorList>
    </citation>
    <scope>NUCLEOTIDE SEQUENCE</scope>
    <source>
        <strain evidence="3">KLBMP 9083</strain>
    </source>
</reference>
<feature type="transmembrane region" description="Helical" evidence="1">
    <location>
        <begin position="107"/>
        <end position="127"/>
    </location>
</feature>
<feature type="transmembrane region" description="Helical" evidence="1">
    <location>
        <begin position="82"/>
        <end position="100"/>
    </location>
</feature>
<organism evidence="3 4">
    <name type="scientific">Antribacter soli</name>
    <dbReference type="NCBI Taxonomy" id="2910976"/>
    <lineage>
        <taxon>Bacteria</taxon>
        <taxon>Bacillati</taxon>
        <taxon>Actinomycetota</taxon>
        <taxon>Actinomycetes</taxon>
        <taxon>Micrococcales</taxon>
        <taxon>Promicromonosporaceae</taxon>
        <taxon>Antribacter</taxon>
    </lineage>
</organism>
<dbReference type="RefSeq" id="WP_236087957.1">
    <property type="nucleotide sequence ID" value="NZ_JAKGSG010000018.1"/>
</dbReference>